<dbReference type="GO" id="GO:0008270">
    <property type="term" value="F:zinc ion binding"/>
    <property type="evidence" value="ECO:0007669"/>
    <property type="project" value="InterPro"/>
</dbReference>
<dbReference type="VEuPathDB" id="MicrosporidiaDB:NBO_28g0012"/>
<dbReference type="InterPro" id="IPR029040">
    <property type="entry name" value="RPABC4/Spt4"/>
</dbReference>
<keyword evidence="8" id="KW-0251">Elongation factor</keyword>
<dbReference type="Gene3D" id="3.30.40.210">
    <property type="match status" value="1"/>
</dbReference>
<evidence type="ECO:0000259" key="7">
    <source>
        <dbReference type="SMART" id="SM01389"/>
    </source>
</evidence>
<dbReference type="SMART" id="SM01389">
    <property type="entry name" value="Spt4"/>
    <property type="match status" value="1"/>
</dbReference>
<dbReference type="SUPFAM" id="SSF63393">
    <property type="entry name" value="RNA polymerase subunits"/>
    <property type="match status" value="1"/>
</dbReference>
<evidence type="ECO:0000256" key="5">
    <source>
        <dbReference type="ARBA" id="ARBA00023242"/>
    </source>
</evidence>
<evidence type="ECO:0000313" key="8">
    <source>
        <dbReference type="EMBL" id="EOB14373.1"/>
    </source>
</evidence>
<dbReference type="OrthoDB" id="248751at2759"/>
<dbReference type="EMBL" id="KB908936">
    <property type="protein sequence ID" value="EOB14373.1"/>
    <property type="molecule type" value="Genomic_DNA"/>
</dbReference>
<keyword evidence="4 6" id="KW-0804">Transcription</keyword>
<protein>
    <recommendedName>
        <fullName evidence="3 6">Transcription elongation factor SPT4</fullName>
    </recommendedName>
</protein>
<dbReference type="CDD" id="cd07973">
    <property type="entry name" value="Spt4"/>
    <property type="match status" value="1"/>
</dbReference>
<dbReference type="GO" id="GO:0032044">
    <property type="term" value="C:DSIF complex"/>
    <property type="evidence" value="ECO:0007669"/>
    <property type="project" value="TreeGrafter"/>
</dbReference>
<feature type="domain" description="Spt4/RpoE2 zinc finger" evidence="7">
    <location>
        <begin position="13"/>
        <end position="83"/>
    </location>
</feature>
<name>R0MNE6_NOSB1</name>
<dbReference type="HOGENOM" id="CLU_138052_2_0_1"/>
<dbReference type="GO" id="GO:0000993">
    <property type="term" value="F:RNA polymerase II complex binding"/>
    <property type="evidence" value="ECO:0007669"/>
    <property type="project" value="TreeGrafter"/>
</dbReference>
<evidence type="ECO:0000256" key="3">
    <source>
        <dbReference type="ARBA" id="ARBA00020182"/>
    </source>
</evidence>
<dbReference type="AlphaFoldDB" id="R0MNE6"/>
<gene>
    <name evidence="8" type="primary">SPT4H</name>
    <name evidence="8" type="ORF">NBO_28g0012</name>
</gene>
<dbReference type="PANTHER" id="PTHR12882">
    <property type="entry name" value="SUPPRESSOR OF TY 4"/>
    <property type="match status" value="1"/>
</dbReference>
<evidence type="ECO:0000313" key="9">
    <source>
        <dbReference type="Proteomes" id="UP000016927"/>
    </source>
</evidence>
<reference evidence="8 9" key="1">
    <citation type="journal article" date="2013" name="BMC Genomics">
        <title>Comparative genomics of parasitic silkworm microsporidia reveal an association between genome expansion and host adaptation.</title>
        <authorList>
            <person name="Pan G."/>
            <person name="Xu J."/>
            <person name="Li T."/>
            <person name="Xia Q."/>
            <person name="Liu S.L."/>
            <person name="Zhang G."/>
            <person name="Li S."/>
            <person name="Li C."/>
            <person name="Liu H."/>
            <person name="Yang L."/>
            <person name="Liu T."/>
            <person name="Zhang X."/>
            <person name="Wu Z."/>
            <person name="Fan W."/>
            <person name="Dang X."/>
            <person name="Xiang H."/>
            <person name="Tao M."/>
            <person name="Li Y."/>
            <person name="Hu J."/>
            <person name="Li Z."/>
            <person name="Lin L."/>
            <person name="Luo J."/>
            <person name="Geng L."/>
            <person name="Wang L."/>
            <person name="Long M."/>
            <person name="Wan Y."/>
            <person name="He N."/>
            <person name="Zhang Z."/>
            <person name="Lu C."/>
            <person name="Keeling P.J."/>
            <person name="Wang J."/>
            <person name="Xiang Z."/>
            <person name="Zhou Z."/>
        </authorList>
    </citation>
    <scope>NUCLEOTIDE SEQUENCE [LARGE SCALE GENOMIC DNA]</scope>
    <source>
        <strain evidence="9">CQ1 / CVCC 102059</strain>
    </source>
</reference>
<dbReference type="InterPro" id="IPR009287">
    <property type="entry name" value="Spt4"/>
</dbReference>
<dbReference type="OMA" id="NCKNANS"/>
<proteinExistence type="inferred from homology"/>
<evidence type="ECO:0000256" key="4">
    <source>
        <dbReference type="ARBA" id="ARBA00023163"/>
    </source>
</evidence>
<keyword evidence="5 6" id="KW-0539">Nucleus</keyword>
<comment type="similarity">
    <text evidence="2 6">Belongs to the SPT4 family.</text>
</comment>
<dbReference type="GO" id="GO:0006355">
    <property type="term" value="P:regulation of DNA-templated transcription"/>
    <property type="evidence" value="ECO:0007669"/>
    <property type="project" value="InterPro"/>
</dbReference>
<keyword evidence="8" id="KW-0648">Protein biosynthesis</keyword>
<evidence type="ECO:0000256" key="2">
    <source>
        <dbReference type="ARBA" id="ARBA00010464"/>
    </source>
</evidence>
<evidence type="ECO:0000256" key="1">
    <source>
        <dbReference type="ARBA" id="ARBA00004123"/>
    </source>
</evidence>
<dbReference type="Proteomes" id="UP000016927">
    <property type="component" value="Unassembled WGS sequence"/>
</dbReference>
<evidence type="ECO:0000256" key="6">
    <source>
        <dbReference type="PIRNR" id="PIRNR025023"/>
    </source>
</evidence>
<dbReference type="GO" id="GO:0140673">
    <property type="term" value="P:transcription elongation-coupled chromatin remodeling"/>
    <property type="evidence" value="ECO:0007669"/>
    <property type="project" value="InterPro"/>
</dbReference>
<accession>R0MNE6</accession>
<dbReference type="GO" id="GO:0003746">
    <property type="term" value="F:translation elongation factor activity"/>
    <property type="evidence" value="ECO:0007669"/>
    <property type="project" value="UniProtKB-KW"/>
</dbReference>
<dbReference type="PANTHER" id="PTHR12882:SF1">
    <property type="entry name" value="TRANSCRIPTION ELONGATION FACTOR SPT4"/>
    <property type="match status" value="1"/>
</dbReference>
<comment type="subcellular location">
    <subcellularLocation>
        <location evidence="1 6">Nucleus</location>
    </subcellularLocation>
</comment>
<sequence length="111" mass="12613">MSSDFPSSLSSKLRACKICSQLKSLSSFKSNGCENCPMFDKDDEILSSKFKGMIGLVDPEKSWVAKWQRINENKKGLYAMTVEGDLNDEHIVEIEKTGKVYYDRSSSFRLE</sequence>
<dbReference type="PIRSF" id="PIRSF025023">
    <property type="entry name" value="Spt4"/>
    <property type="match status" value="1"/>
</dbReference>
<organism evidence="8 9">
    <name type="scientific">Nosema bombycis (strain CQ1 / CVCC 102059)</name>
    <name type="common">Microsporidian parasite</name>
    <name type="synonym">Pebrine of silkworm</name>
    <dbReference type="NCBI Taxonomy" id="578461"/>
    <lineage>
        <taxon>Eukaryota</taxon>
        <taxon>Fungi</taxon>
        <taxon>Fungi incertae sedis</taxon>
        <taxon>Microsporidia</taxon>
        <taxon>Nosematidae</taxon>
        <taxon>Nosema</taxon>
    </lineage>
</organism>
<comment type="function">
    <text evidence="6">The SPT4-SPT5 complex mediates both activation and inhibition of transcription elongation, and plays a role in pre-mRNA processing. This complex seems to be important for the stability of the RNA polymerase II elongation machinery on the chromatin template but not for the inherent ability of this machinery to translocate down the gene.</text>
</comment>
<dbReference type="InterPro" id="IPR022800">
    <property type="entry name" value="Spt4/RpoE2_Znf"/>
</dbReference>
<dbReference type="STRING" id="578461.R0MNE6"/>
<keyword evidence="9" id="KW-1185">Reference proteome</keyword>
<dbReference type="InterPro" id="IPR038510">
    <property type="entry name" value="Spt4_sf"/>
</dbReference>
<dbReference type="Pfam" id="PF06093">
    <property type="entry name" value="Spt4"/>
    <property type="match status" value="1"/>
</dbReference>